<keyword evidence="3" id="KW-1185">Reference proteome</keyword>
<dbReference type="AlphaFoldDB" id="A0AAV5CF62"/>
<feature type="compositionally biased region" description="Low complexity" evidence="1">
    <location>
        <begin position="16"/>
        <end position="46"/>
    </location>
</feature>
<sequence>MAARRRATPFFTACNSAPSSEATTATLPSEEATAAASSPTPISVTPMRGSLSPATPSPFSSEDARCRTFGALDAGEHSSVCAQWSPSTTAQGYRAALQARRSPAFG</sequence>
<evidence type="ECO:0000256" key="1">
    <source>
        <dbReference type="SAM" id="MobiDB-lite"/>
    </source>
</evidence>
<dbReference type="EMBL" id="BQKI01000006">
    <property type="protein sequence ID" value="GJM96747.1"/>
    <property type="molecule type" value="Genomic_DNA"/>
</dbReference>
<accession>A0AAV5CF62</accession>
<organism evidence="2 3">
    <name type="scientific">Eleusine coracana subsp. coracana</name>
    <dbReference type="NCBI Taxonomy" id="191504"/>
    <lineage>
        <taxon>Eukaryota</taxon>
        <taxon>Viridiplantae</taxon>
        <taxon>Streptophyta</taxon>
        <taxon>Embryophyta</taxon>
        <taxon>Tracheophyta</taxon>
        <taxon>Spermatophyta</taxon>
        <taxon>Magnoliopsida</taxon>
        <taxon>Liliopsida</taxon>
        <taxon>Poales</taxon>
        <taxon>Poaceae</taxon>
        <taxon>PACMAD clade</taxon>
        <taxon>Chloridoideae</taxon>
        <taxon>Cynodonteae</taxon>
        <taxon>Eleusininae</taxon>
        <taxon>Eleusine</taxon>
    </lineage>
</organism>
<name>A0AAV5CF62_ELECO</name>
<reference evidence="2" key="2">
    <citation type="submission" date="2021-12" db="EMBL/GenBank/DDBJ databases">
        <title>Resequencing data analysis of finger millet.</title>
        <authorList>
            <person name="Hatakeyama M."/>
            <person name="Aluri S."/>
            <person name="Balachadran M.T."/>
            <person name="Sivarajan S.R."/>
            <person name="Poveda L."/>
            <person name="Shimizu-Inatsugi R."/>
            <person name="Schlapbach R."/>
            <person name="Sreeman S.M."/>
            <person name="Shimizu K.K."/>
        </authorList>
    </citation>
    <scope>NUCLEOTIDE SEQUENCE</scope>
</reference>
<evidence type="ECO:0000313" key="2">
    <source>
        <dbReference type="EMBL" id="GJM96747.1"/>
    </source>
</evidence>
<comment type="caution">
    <text evidence="2">The sequence shown here is derived from an EMBL/GenBank/DDBJ whole genome shotgun (WGS) entry which is preliminary data.</text>
</comment>
<dbReference type="Proteomes" id="UP001054889">
    <property type="component" value="Unassembled WGS sequence"/>
</dbReference>
<protein>
    <submittedName>
        <fullName evidence="2">Uncharacterized protein</fullName>
    </submittedName>
</protein>
<evidence type="ECO:0000313" key="3">
    <source>
        <dbReference type="Proteomes" id="UP001054889"/>
    </source>
</evidence>
<gene>
    <name evidence="2" type="primary">ga13610</name>
    <name evidence="2" type="ORF">PR202_ga13610</name>
</gene>
<proteinExistence type="predicted"/>
<reference evidence="2" key="1">
    <citation type="journal article" date="2018" name="DNA Res.">
        <title>Multiple hybrid de novo genome assembly of finger millet, an orphan allotetraploid crop.</title>
        <authorList>
            <person name="Hatakeyama M."/>
            <person name="Aluri S."/>
            <person name="Balachadran M.T."/>
            <person name="Sivarajan S.R."/>
            <person name="Patrignani A."/>
            <person name="Gruter S."/>
            <person name="Poveda L."/>
            <person name="Shimizu-Inatsugi R."/>
            <person name="Baeten J."/>
            <person name="Francoijs K.J."/>
            <person name="Nataraja K.N."/>
            <person name="Reddy Y.A.N."/>
            <person name="Phadnis S."/>
            <person name="Ravikumar R.L."/>
            <person name="Schlapbach R."/>
            <person name="Sreeman S.M."/>
            <person name="Shimizu K.K."/>
        </authorList>
    </citation>
    <scope>NUCLEOTIDE SEQUENCE</scope>
</reference>
<feature type="region of interest" description="Disordered" evidence="1">
    <location>
        <begin position="1"/>
        <end position="62"/>
    </location>
</feature>